<evidence type="ECO:0000259" key="7">
    <source>
        <dbReference type="PROSITE" id="PS50217"/>
    </source>
</evidence>
<comment type="subcellular location">
    <subcellularLocation>
        <location evidence="1">Nucleus</location>
    </subcellularLocation>
</comment>
<dbReference type="Proteomes" id="UP001206925">
    <property type="component" value="Unassembled WGS sequence"/>
</dbReference>
<dbReference type="GO" id="GO:0005634">
    <property type="term" value="C:nucleus"/>
    <property type="evidence" value="ECO:0007669"/>
    <property type="project" value="UniProtKB-SubCell"/>
</dbReference>
<dbReference type="InterPro" id="IPR004827">
    <property type="entry name" value="bZIP"/>
</dbReference>
<dbReference type="Gene3D" id="1.20.5.170">
    <property type="match status" value="1"/>
</dbReference>
<reference evidence="8" key="1">
    <citation type="submission" date="2022-06" db="EMBL/GenBank/DDBJ databases">
        <title>Uncovering the hologenomic basis of an extraordinary plant invasion.</title>
        <authorList>
            <person name="Bieker V.C."/>
            <person name="Martin M.D."/>
            <person name="Gilbert T."/>
            <person name="Hodgins K."/>
            <person name="Battlay P."/>
            <person name="Petersen B."/>
            <person name="Wilson J."/>
        </authorList>
    </citation>
    <scope>NUCLEOTIDE SEQUENCE</scope>
    <source>
        <strain evidence="8">AA19_3_7</strain>
        <tissue evidence="8">Leaf</tissue>
    </source>
</reference>
<name>A0AAD5D2U1_AMBAR</name>
<keyword evidence="5" id="KW-0539">Nucleus</keyword>
<gene>
    <name evidence="8" type="ORF">M8C21_003108</name>
</gene>
<feature type="compositionally biased region" description="Low complexity" evidence="6">
    <location>
        <begin position="57"/>
        <end position="68"/>
    </location>
</feature>
<comment type="caution">
    <text evidence="8">The sequence shown here is derived from an EMBL/GenBank/DDBJ whole genome shotgun (WGS) entry which is preliminary data.</text>
</comment>
<protein>
    <recommendedName>
        <fullName evidence="7">BZIP domain-containing protein</fullName>
    </recommendedName>
</protein>
<dbReference type="InterPro" id="IPR044759">
    <property type="entry name" value="bZIP_RF2"/>
</dbReference>
<evidence type="ECO:0000256" key="6">
    <source>
        <dbReference type="SAM" id="MobiDB-lite"/>
    </source>
</evidence>
<feature type="domain" description="BZIP" evidence="7">
    <location>
        <begin position="112"/>
        <end position="161"/>
    </location>
</feature>
<dbReference type="PROSITE" id="PS50217">
    <property type="entry name" value="BZIP"/>
    <property type="match status" value="1"/>
</dbReference>
<dbReference type="GO" id="GO:0003700">
    <property type="term" value="F:DNA-binding transcription factor activity"/>
    <property type="evidence" value="ECO:0007669"/>
    <property type="project" value="InterPro"/>
</dbReference>
<dbReference type="GO" id="GO:0003677">
    <property type="term" value="F:DNA binding"/>
    <property type="evidence" value="ECO:0007669"/>
    <property type="project" value="UniProtKB-KW"/>
</dbReference>
<evidence type="ECO:0000256" key="2">
    <source>
        <dbReference type="ARBA" id="ARBA00023015"/>
    </source>
</evidence>
<evidence type="ECO:0000313" key="9">
    <source>
        <dbReference type="Proteomes" id="UP001206925"/>
    </source>
</evidence>
<keyword evidence="3" id="KW-0238">DNA-binding</keyword>
<dbReference type="AlphaFoldDB" id="A0AAD5D2U1"/>
<dbReference type="SUPFAM" id="SSF57959">
    <property type="entry name" value="Leucine zipper domain"/>
    <property type="match status" value="1"/>
</dbReference>
<dbReference type="EMBL" id="JAMZMK010006065">
    <property type="protein sequence ID" value="KAI7750890.1"/>
    <property type="molecule type" value="Genomic_DNA"/>
</dbReference>
<feature type="region of interest" description="Disordered" evidence="6">
    <location>
        <begin position="50"/>
        <end position="82"/>
    </location>
</feature>
<keyword evidence="4" id="KW-0804">Transcription</keyword>
<dbReference type="SMART" id="SM00338">
    <property type="entry name" value="BRLZ"/>
    <property type="match status" value="1"/>
</dbReference>
<evidence type="ECO:0000256" key="1">
    <source>
        <dbReference type="ARBA" id="ARBA00004123"/>
    </source>
</evidence>
<evidence type="ECO:0000256" key="3">
    <source>
        <dbReference type="ARBA" id="ARBA00023125"/>
    </source>
</evidence>
<evidence type="ECO:0000313" key="8">
    <source>
        <dbReference type="EMBL" id="KAI7750890.1"/>
    </source>
</evidence>
<proteinExistence type="predicted"/>
<feature type="non-terminal residue" evidence="8">
    <location>
        <position position="1"/>
    </location>
</feature>
<dbReference type="CDD" id="cd14703">
    <property type="entry name" value="bZIP_plant_RF2"/>
    <property type="match status" value="1"/>
</dbReference>
<evidence type="ECO:0000256" key="4">
    <source>
        <dbReference type="ARBA" id="ARBA00023163"/>
    </source>
</evidence>
<organism evidence="8 9">
    <name type="scientific">Ambrosia artemisiifolia</name>
    <name type="common">Common ragweed</name>
    <dbReference type="NCBI Taxonomy" id="4212"/>
    <lineage>
        <taxon>Eukaryota</taxon>
        <taxon>Viridiplantae</taxon>
        <taxon>Streptophyta</taxon>
        <taxon>Embryophyta</taxon>
        <taxon>Tracheophyta</taxon>
        <taxon>Spermatophyta</taxon>
        <taxon>Magnoliopsida</taxon>
        <taxon>eudicotyledons</taxon>
        <taxon>Gunneridae</taxon>
        <taxon>Pentapetalae</taxon>
        <taxon>asterids</taxon>
        <taxon>campanulids</taxon>
        <taxon>Asterales</taxon>
        <taxon>Asteraceae</taxon>
        <taxon>Asteroideae</taxon>
        <taxon>Heliantheae alliance</taxon>
        <taxon>Heliantheae</taxon>
        <taxon>Ambrosia</taxon>
    </lineage>
</organism>
<accession>A0AAD5D2U1</accession>
<dbReference type="FunFam" id="1.20.5.170:FF:000009">
    <property type="entry name" value="probable transcription factor PosF21"/>
    <property type="match status" value="1"/>
</dbReference>
<keyword evidence="9" id="KW-1185">Reference proteome</keyword>
<keyword evidence="2" id="KW-0805">Transcription regulation</keyword>
<sequence>MADTPTRGSHHRRAQSETFFRFPDDDDMFLDDVVADFNFNNIDLPLPSLSSDAVIPTTTGDSSGESSDVNASHRRSGSMDATSFDGESVLMMVDNSKKALAPDKLAELALIDPKRAKRILANRQSAARSKERKIRYTGELERKVQTLQDEATTLSTQVTML</sequence>
<dbReference type="InterPro" id="IPR046347">
    <property type="entry name" value="bZIP_sf"/>
</dbReference>
<dbReference type="PANTHER" id="PTHR13690:SF86">
    <property type="entry name" value="TRANSCRIPTION FACTOR VIP1"/>
    <property type="match status" value="1"/>
</dbReference>
<dbReference type="PANTHER" id="PTHR13690">
    <property type="entry name" value="TRANSCRIPTION FACTOR POSF21-RELATED"/>
    <property type="match status" value="1"/>
</dbReference>
<dbReference type="Pfam" id="PF00170">
    <property type="entry name" value="bZIP_1"/>
    <property type="match status" value="1"/>
</dbReference>
<evidence type="ECO:0000256" key="5">
    <source>
        <dbReference type="ARBA" id="ARBA00023242"/>
    </source>
</evidence>